<organism evidence="1 2">
    <name type="scientific">Trichinella pseudospiralis</name>
    <name type="common">Parasitic roundworm</name>
    <dbReference type="NCBI Taxonomy" id="6337"/>
    <lineage>
        <taxon>Eukaryota</taxon>
        <taxon>Metazoa</taxon>
        <taxon>Ecdysozoa</taxon>
        <taxon>Nematoda</taxon>
        <taxon>Enoplea</taxon>
        <taxon>Dorylaimia</taxon>
        <taxon>Trichinellida</taxon>
        <taxon>Trichinellidae</taxon>
        <taxon>Trichinella</taxon>
    </lineage>
</organism>
<accession>A0A0V1GA49</accession>
<reference evidence="1 2" key="1">
    <citation type="submission" date="2015-01" db="EMBL/GenBank/DDBJ databases">
        <title>Evolution of Trichinella species and genotypes.</title>
        <authorList>
            <person name="Korhonen P.K."/>
            <person name="Edoardo P."/>
            <person name="Giuseppe L.R."/>
            <person name="Gasser R.B."/>
        </authorList>
    </citation>
    <scope>NUCLEOTIDE SEQUENCE [LARGE SCALE GENOMIC DNA]</scope>
    <source>
        <strain evidence="1">ISS176</strain>
    </source>
</reference>
<comment type="caution">
    <text evidence="1">The sequence shown here is derived from an EMBL/GenBank/DDBJ whole genome shotgun (WGS) entry which is preliminary data.</text>
</comment>
<dbReference type="EMBL" id="JYDV01005695">
    <property type="protein sequence ID" value="KRY94419.1"/>
    <property type="molecule type" value="Genomic_DNA"/>
</dbReference>
<evidence type="ECO:0000313" key="2">
    <source>
        <dbReference type="Proteomes" id="UP000054826"/>
    </source>
</evidence>
<dbReference type="Proteomes" id="UP000054826">
    <property type="component" value="Unassembled WGS sequence"/>
</dbReference>
<evidence type="ECO:0000313" key="1">
    <source>
        <dbReference type="EMBL" id="KRY94419.1"/>
    </source>
</evidence>
<name>A0A0V1GA49_TRIPS</name>
<gene>
    <name evidence="1" type="ORF">T4C_8239</name>
</gene>
<proteinExistence type="predicted"/>
<protein>
    <submittedName>
        <fullName evidence="1">Uncharacterized protein</fullName>
    </submittedName>
</protein>
<dbReference type="AlphaFoldDB" id="A0A0V1GA49"/>
<sequence>MLSWVHQKKLLGVDRKPKMSFAAMRYGGTEC</sequence>